<proteinExistence type="predicted"/>
<evidence type="ECO:0000313" key="1">
    <source>
        <dbReference type="EMBL" id="KAI4328492.1"/>
    </source>
</evidence>
<comment type="caution">
    <text evidence="1">The sequence shown here is derived from an EMBL/GenBank/DDBJ whole genome shotgun (WGS) entry which is preliminary data.</text>
</comment>
<organism evidence="1 2">
    <name type="scientific">Bauhinia variegata</name>
    <name type="common">Purple orchid tree</name>
    <name type="synonym">Phanera variegata</name>
    <dbReference type="NCBI Taxonomy" id="167791"/>
    <lineage>
        <taxon>Eukaryota</taxon>
        <taxon>Viridiplantae</taxon>
        <taxon>Streptophyta</taxon>
        <taxon>Embryophyta</taxon>
        <taxon>Tracheophyta</taxon>
        <taxon>Spermatophyta</taxon>
        <taxon>Magnoliopsida</taxon>
        <taxon>eudicotyledons</taxon>
        <taxon>Gunneridae</taxon>
        <taxon>Pentapetalae</taxon>
        <taxon>rosids</taxon>
        <taxon>fabids</taxon>
        <taxon>Fabales</taxon>
        <taxon>Fabaceae</taxon>
        <taxon>Cercidoideae</taxon>
        <taxon>Cercideae</taxon>
        <taxon>Bauhiniinae</taxon>
        <taxon>Bauhinia</taxon>
    </lineage>
</organism>
<sequence length="333" mass="36850">MTKRRRNIEDEEEKNKNDENIDLEQLREEAAAVSAALVGARRAKKRFIGVRQRPSGSWVAEIKDTIHKIRLWLGTYDTPEEAARAYDEAACLLRGSNTRTNFWPCPNSPSNPALPSKIANLLLHKLKAASASAVTPPFPASPNEQKAQLEVPRFDNFLSVSETGIVAESYGVSSFADDFLHLTDNGGVRESYDDASYSSGAITSCDSSYESAEVNFNQEGYAEKFDLKYDTGGNVGYDNNGIMNGKGAFGDCKMGFLDFQFVDTVGSICYSSPFEVAEEMVGQIEEENYGDEPPFIRETMKMMKYERKVSACLYTFNGVSECLRLKLGSENAG</sequence>
<evidence type="ECO:0000313" key="2">
    <source>
        <dbReference type="Proteomes" id="UP000828941"/>
    </source>
</evidence>
<name>A0ACB9MWL6_BAUVA</name>
<keyword evidence="2" id="KW-1185">Reference proteome</keyword>
<protein>
    <submittedName>
        <fullName evidence="1">Uncharacterized protein</fullName>
    </submittedName>
</protein>
<accession>A0ACB9MWL6</accession>
<dbReference type="EMBL" id="CM039433">
    <property type="protein sequence ID" value="KAI4328492.1"/>
    <property type="molecule type" value="Genomic_DNA"/>
</dbReference>
<gene>
    <name evidence="1" type="ORF">L6164_020843</name>
</gene>
<dbReference type="Proteomes" id="UP000828941">
    <property type="component" value="Chromosome 8"/>
</dbReference>
<reference evidence="1 2" key="1">
    <citation type="journal article" date="2022" name="DNA Res.">
        <title>Chromosomal-level genome assembly of the orchid tree Bauhinia variegata (Leguminosae; Cercidoideae) supports the allotetraploid origin hypothesis of Bauhinia.</title>
        <authorList>
            <person name="Zhong Y."/>
            <person name="Chen Y."/>
            <person name="Zheng D."/>
            <person name="Pang J."/>
            <person name="Liu Y."/>
            <person name="Luo S."/>
            <person name="Meng S."/>
            <person name="Qian L."/>
            <person name="Wei D."/>
            <person name="Dai S."/>
            <person name="Zhou R."/>
        </authorList>
    </citation>
    <scope>NUCLEOTIDE SEQUENCE [LARGE SCALE GENOMIC DNA]</scope>
    <source>
        <strain evidence="1">BV-YZ2020</strain>
    </source>
</reference>